<protein>
    <submittedName>
        <fullName evidence="2">Uncharacterized protein</fullName>
    </submittedName>
</protein>
<dbReference type="AlphaFoldDB" id="A0A9X3AGH6"/>
<gene>
    <name evidence="2" type="ORF">NZH93_22500</name>
</gene>
<accession>A0A9X3AGH6</accession>
<keyword evidence="1" id="KW-0175">Coiled coil</keyword>
<proteinExistence type="predicted"/>
<evidence type="ECO:0000313" key="2">
    <source>
        <dbReference type="EMBL" id="MCS7479641.1"/>
    </source>
</evidence>
<keyword evidence="3" id="KW-1185">Reference proteome</keyword>
<feature type="coiled-coil region" evidence="1">
    <location>
        <begin position="521"/>
        <end position="553"/>
    </location>
</feature>
<comment type="caution">
    <text evidence="2">The sequence shown here is derived from an EMBL/GenBank/DDBJ whole genome shotgun (WGS) entry which is preliminary data.</text>
</comment>
<organism evidence="2 3">
    <name type="scientific">Umezawaea endophytica</name>
    <dbReference type="NCBI Taxonomy" id="1654476"/>
    <lineage>
        <taxon>Bacteria</taxon>
        <taxon>Bacillati</taxon>
        <taxon>Actinomycetota</taxon>
        <taxon>Actinomycetes</taxon>
        <taxon>Pseudonocardiales</taxon>
        <taxon>Pseudonocardiaceae</taxon>
        <taxon>Umezawaea</taxon>
    </lineage>
</organism>
<evidence type="ECO:0000313" key="3">
    <source>
        <dbReference type="Proteomes" id="UP001141259"/>
    </source>
</evidence>
<name>A0A9X3AGH6_9PSEU</name>
<sequence>MSVVPERDEAESMVASGERALHVDGDLAGARCWFTKAYEVAERVGDERLMALAAVGLGGLWVHEHRTAADAASVEAHQREALRALDPASSLALRMRTRLAAEADYRAQRSTTIMPLVAEAREAGDLVALSEALSLAHHCLLGPQDAELRLRLAEELLRVGSRTGRPSDVVMGLLWRTVDLFLLGDAHAERSLAELSASEAADRNAAVSFVRTALRVMLDVRAGRLDDAEKLAHECAAQGRTTGDADHVGWYGAQLVAIRWYQGRVAELVAVLGEIANSPTLSATDDAFVAGLAVAAASAGDTRMARGALARLRGDGFEHLARSSTWLCAMNGAVEAAALLGDTDTAAQVYPLLLPHARLPVMASLAAACFGSAQHALGVASLVLGETERAVTHFRAAVEQNAALGHWPAAALSRNRLAEALAARGETWAAEVERSAAAREAASMGMALPQPARGALVCTRTGRRWRLELGERAVVVDDSVGVRYLATLVANPAVEIPAIELADGCVPEVRTAQPVLDDAALRQYRQRLAQLREEIAEAEAAHQEARVARLRADADWLADELRGSTGLGGRARQFADNPERARIAVGKAIRRALDRVAAADPVLGEHLRGSVQTGMRCCYQP</sequence>
<dbReference type="Proteomes" id="UP001141259">
    <property type="component" value="Unassembled WGS sequence"/>
</dbReference>
<dbReference type="EMBL" id="JANYMP010000010">
    <property type="protein sequence ID" value="MCS7479641.1"/>
    <property type="molecule type" value="Genomic_DNA"/>
</dbReference>
<reference evidence="2" key="1">
    <citation type="submission" date="2022-08" db="EMBL/GenBank/DDBJ databases">
        <authorList>
            <person name="Tistechok S."/>
            <person name="Samborskyy M."/>
            <person name="Roman I."/>
        </authorList>
    </citation>
    <scope>NUCLEOTIDE SEQUENCE</scope>
    <source>
        <strain evidence="2">DSM 103496</strain>
    </source>
</reference>
<dbReference type="RefSeq" id="WP_259625134.1">
    <property type="nucleotide sequence ID" value="NZ_JANYMP010000010.1"/>
</dbReference>
<evidence type="ECO:0000256" key="1">
    <source>
        <dbReference type="SAM" id="Coils"/>
    </source>
</evidence>